<keyword evidence="1" id="KW-1185">Reference proteome</keyword>
<protein>
    <submittedName>
        <fullName evidence="2">CUB domain-containing protein</fullName>
    </submittedName>
</protein>
<dbReference type="Gene3D" id="1.25.50.20">
    <property type="match status" value="1"/>
</dbReference>
<evidence type="ECO:0000313" key="2">
    <source>
        <dbReference type="WBParaSite" id="maker-unitig_32248-snap-gene-0.2-mRNA-1"/>
    </source>
</evidence>
<proteinExistence type="predicted"/>
<evidence type="ECO:0000313" key="1">
    <source>
        <dbReference type="Proteomes" id="UP000095280"/>
    </source>
</evidence>
<dbReference type="Proteomes" id="UP000095280">
    <property type="component" value="Unplaced"/>
</dbReference>
<organism evidence="1 2">
    <name type="scientific">Macrostomum lignano</name>
    <dbReference type="NCBI Taxonomy" id="282301"/>
    <lineage>
        <taxon>Eukaryota</taxon>
        <taxon>Metazoa</taxon>
        <taxon>Spiralia</taxon>
        <taxon>Lophotrochozoa</taxon>
        <taxon>Platyhelminthes</taxon>
        <taxon>Rhabditophora</taxon>
        <taxon>Macrostomorpha</taxon>
        <taxon>Macrostomida</taxon>
        <taxon>Macrostomidae</taxon>
        <taxon>Macrostomum</taxon>
    </lineage>
</organism>
<name>A0A1I8FF03_9PLAT</name>
<dbReference type="WBParaSite" id="maker-unitig_32248-snap-gene-0.2-mRNA-1">
    <property type="protein sequence ID" value="maker-unitig_32248-snap-gene-0.2-mRNA-1"/>
    <property type="gene ID" value="maker-unitig_32248-snap-gene-0.2"/>
</dbReference>
<sequence length="264" mass="30549">MAGCPIPARSSHPCSTTYQAIFKGSSLIRMLERCHRRRVLKGGSHDLHLNTGLRGRNAASKDLVREAFRTREPHPGDGHLDYSGLTIRWYHVRISGNRLHFRQERFLLYPNNGNSDLGIASDQYLTDKTRGSPCGRWLDLEESKTVELDHTPAFVKINLNQDGPLQILFDQGQIRQTDAITIAVKFARRSGALDLVWTHFTRNWDQLLKIYEFDYERTREFFETHSLTSGKRNAYQSLESIRANIAWIKHNMESFKTFIKNKNM</sequence>
<reference evidence="2" key="1">
    <citation type="submission" date="2016-11" db="UniProtKB">
        <authorList>
            <consortium name="WormBaseParasite"/>
        </authorList>
    </citation>
    <scope>IDENTIFICATION</scope>
</reference>
<dbReference type="AlphaFoldDB" id="A0A1I8FF03"/>
<accession>A0A1I8FF03</accession>